<protein>
    <submittedName>
        <fullName evidence="2">Integrase zinc-binding domain-containing protein</fullName>
    </submittedName>
</protein>
<dbReference type="WBParaSite" id="nRc.2.0.1.t15485-RA">
    <property type="protein sequence ID" value="nRc.2.0.1.t15485-RA"/>
    <property type="gene ID" value="nRc.2.0.1.g15485"/>
</dbReference>
<sequence length="71" mass="7975">MEEAVGKWIKSCKICQLMSPRALPPLPLLLIQPTHPFNVVAMDIINISLVGLYHQMGLRAFDPRPEGINNH</sequence>
<reference evidence="2" key="1">
    <citation type="submission" date="2022-11" db="UniProtKB">
        <authorList>
            <consortium name="WormBaseParasite"/>
        </authorList>
    </citation>
    <scope>IDENTIFICATION</scope>
</reference>
<proteinExistence type="predicted"/>
<accession>A0A915INW0</accession>
<dbReference type="AlphaFoldDB" id="A0A915INW0"/>
<keyword evidence="1" id="KW-1185">Reference proteome</keyword>
<evidence type="ECO:0000313" key="2">
    <source>
        <dbReference type="WBParaSite" id="nRc.2.0.1.t15485-RA"/>
    </source>
</evidence>
<name>A0A915INW0_ROMCU</name>
<evidence type="ECO:0000313" key="1">
    <source>
        <dbReference type="Proteomes" id="UP000887565"/>
    </source>
</evidence>
<organism evidence="1 2">
    <name type="scientific">Romanomermis culicivorax</name>
    <name type="common">Nematode worm</name>
    <dbReference type="NCBI Taxonomy" id="13658"/>
    <lineage>
        <taxon>Eukaryota</taxon>
        <taxon>Metazoa</taxon>
        <taxon>Ecdysozoa</taxon>
        <taxon>Nematoda</taxon>
        <taxon>Enoplea</taxon>
        <taxon>Dorylaimia</taxon>
        <taxon>Mermithida</taxon>
        <taxon>Mermithoidea</taxon>
        <taxon>Mermithidae</taxon>
        <taxon>Romanomermis</taxon>
    </lineage>
</organism>
<dbReference type="Proteomes" id="UP000887565">
    <property type="component" value="Unplaced"/>
</dbReference>